<keyword evidence="3" id="KW-0012">Acyltransferase</keyword>
<dbReference type="Pfam" id="PF01757">
    <property type="entry name" value="Acyl_transf_3"/>
    <property type="match status" value="1"/>
</dbReference>
<keyword evidence="1" id="KW-0812">Transmembrane</keyword>
<feature type="transmembrane region" description="Helical" evidence="1">
    <location>
        <begin position="16"/>
        <end position="34"/>
    </location>
</feature>
<feature type="transmembrane region" description="Helical" evidence="1">
    <location>
        <begin position="260"/>
        <end position="279"/>
    </location>
</feature>
<protein>
    <submittedName>
        <fullName evidence="3">Acyltransferase</fullName>
    </submittedName>
</protein>
<feature type="transmembrane region" description="Helical" evidence="1">
    <location>
        <begin position="316"/>
        <end position="337"/>
    </location>
</feature>
<feature type="domain" description="Acyltransferase 3" evidence="2">
    <location>
        <begin position="12"/>
        <end position="331"/>
    </location>
</feature>
<proteinExistence type="predicted"/>
<comment type="caution">
    <text evidence="3">The sequence shown here is derived from an EMBL/GenBank/DDBJ whole genome shotgun (WGS) entry which is preliminary data.</text>
</comment>
<gene>
    <name evidence="3" type="ORF">KRX52_12370</name>
</gene>
<feature type="transmembrane region" description="Helical" evidence="1">
    <location>
        <begin position="186"/>
        <end position="204"/>
    </location>
</feature>
<keyword evidence="3" id="KW-0808">Transferase</keyword>
<evidence type="ECO:0000256" key="1">
    <source>
        <dbReference type="SAM" id="Phobius"/>
    </source>
</evidence>
<reference evidence="3 4" key="1">
    <citation type="submission" date="2021-06" db="EMBL/GenBank/DDBJ databases">
        <title>Differences between aerobic and microaerobic xylene degrading microbial communities.</title>
        <authorList>
            <person name="Banerjee S."/>
            <person name="Tancsics A."/>
        </authorList>
    </citation>
    <scope>NUCLEOTIDE SEQUENCE [LARGE SCALE GENOMIC DNA]</scope>
    <source>
        <strain evidence="3 4">MAP12</strain>
    </source>
</reference>
<evidence type="ECO:0000259" key="2">
    <source>
        <dbReference type="Pfam" id="PF01757"/>
    </source>
</evidence>
<keyword evidence="1" id="KW-0472">Membrane</keyword>
<keyword evidence="4" id="KW-1185">Reference proteome</keyword>
<feature type="transmembrane region" description="Helical" evidence="1">
    <location>
        <begin position="163"/>
        <end position="179"/>
    </location>
</feature>
<dbReference type="PANTHER" id="PTHR23028">
    <property type="entry name" value="ACETYLTRANSFERASE"/>
    <property type="match status" value="1"/>
</dbReference>
<accession>A0ABS6MXN9</accession>
<dbReference type="RefSeq" id="WP_217682033.1">
    <property type="nucleotide sequence ID" value="NZ_JAHRGL010000030.1"/>
</dbReference>
<dbReference type="EMBL" id="JAHRGL010000030">
    <property type="protein sequence ID" value="MBV2133587.1"/>
    <property type="molecule type" value="Genomic_DNA"/>
</dbReference>
<sequence>MNANAALAGHDNNFNLLRVLAAFAVLYSHSYALTDGKGAGEPLRALLGMSLGGVAVDIFFVISGFLVCGSLLRRQSSVDFLKGRFYRVFPALLVMVTLTVLLLGPWLTRLSLAEYFSSKEVFKYFYKNVTLLGGVTYKLPGVFESNPYPLAVNGSLWTLPQELRMYGYLLGLWLLLGLLRERRMQAFRVAVLVVCVAAVVLRLVEIAQGAPDDPTLRLLSMFFAGAALQIGRRHVPMDWRVFLLMLAGLLGAAFDPRAFAALFVLVLPYMVLFLAYVPGGRVRAYNRCGDYSYGLYLYAFPLQQALAALLPGIGLWSMVVLATLGALLCALGSWHWVEKPALTLTRAKAPQPDGRAAVGA</sequence>
<keyword evidence="1" id="KW-1133">Transmembrane helix</keyword>
<dbReference type="InterPro" id="IPR050879">
    <property type="entry name" value="Acyltransferase_3"/>
</dbReference>
<name>A0ABS6MXN9_9GAMM</name>
<dbReference type="PANTHER" id="PTHR23028:SF53">
    <property type="entry name" value="ACYL_TRANSF_3 DOMAIN-CONTAINING PROTEIN"/>
    <property type="match status" value="1"/>
</dbReference>
<dbReference type="GO" id="GO:0016746">
    <property type="term" value="F:acyltransferase activity"/>
    <property type="evidence" value="ECO:0007669"/>
    <property type="project" value="UniProtKB-KW"/>
</dbReference>
<feature type="transmembrane region" description="Helical" evidence="1">
    <location>
        <begin position="291"/>
        <end position="310"/>
    </location>
</feature>
<dbReference type="InterPro" id="IPR002656">
    <property type="entry name" value="Acyl_transf_3_dom"/>
</dbReference>
<feature type="transmembrane region" description="Helical" evidence="1">
    <location>
        <begin position="46"/>
        <end position="72"/>
    </location>
</feature>
<evidence type="ECO:0000313" key="3">
    <source>
        <dbReference type="EMBL" id="MBV2133587.1"/>
    </source>
</evidence>
<dbReference type="Proteomes" id="UP000813068">
    <property type="component" value="Unassembled WGS sequence"/>
</dbReference>
<feature type="transmembrane region" description="Helical" evidence="1">
    <location>
        <begin position="84"/>
        <end position="103"/>
    </location>
</feature>
<organism evidence="3 4">
    <name type="scientific">Geopseudomonas aromaticivorans</name>
    <dbReference type="NCBI Taxonomy" id="2849492"/>
    <lineage>
        <taxon>Bacteria</taxon>
        <taxon>Pseudomonadati</taxon>
        <taxon>Pseudomonadota</taxon>
        <taxon>Gammaproteobacteria</taxon>
        <taxon>Pseudomonadales</taxon>
        <taxon>Pseudomonadaceae</taxon>
        <taxon>Geopseudomonas</taxon>
    </lineage>
</organism>
<evidence type="ECO:0000313" key="4">
    <source>
        <dbReference type="Proteomes" id="UP000813068"/>
    </source>
</evidence>